<dbReference type="Proteomes" id="UP000007151">
    <property type="component" value="Unassembled WGS sequence"/>
</dbReference>
<dbReference type="PROSITE" id="PS50001">
    <property type="entry name" value="SH2"/>
    <property type="match status" value="1"/>
</dbReference>
<organism evidence="4 5">
    <name type="scientific">Danaus plexippus plexippus</name>
    <dbReference type="NCBI Taxonomy" id="278856"/>
    <lineage>
        <taxon>Eukaryota</taxon>
        <taxon>Metazoa</taxon>
        <taxon>Ecdysozoa</taxon>
        <taxon>Arthropoda</taxon>
        <taxon>Hexapoda</taxon>
        <taxon>Insecta</taxon>
        <taxon>Pterygota</taxon>
        <taxon>Neoptera</taxon>
        <taxon>Endopterygota</taxon>
        <taxon>Lepidoptera</taxon>
        <taxon>Glossata</taxon>
        <taxon>Ditrysia</taxon>
        <taxon>Papilionoidea</taxon>
        <taxon>Nymphalidae</taxon>
        <taxon>Danainae</taxon>
        <taxon>Danaini</taxon>
        <taxon>Danaina</taxon>
        <taxon>Danaus</taxon>
        <taxon>Danaus</taxon>
    </lineage>
</organism>
<reference evidence="4 5" key="1">
    <citation type="journal article" date="2011" name="Cell">
        <title>The monarch butterfly genome yields insights into long-distance migration.</title>
        <authorList>
            <person name="Zhan S."/>
            <person name="Merlin C."/>
            <person name="Boore J.L."/>
            <person name="Reppert S.M."/>
        </authorList>
    </citation>
    <scope>NUCLEOTIDE SEQUENCE [LARGE SCALE GENOMIC DNA]</scope>
    <source>
        <strain evidence="4">F-2</strain>
    </source>
</reference>
<dbReference type="GO" id="GO:0007169">
    <property type="term" value="P:cell surface receptor protein tyrosine kinase signaling pathway"/>
    <property type="evidence" value="ECO:0007669"/>
    <property type="project" value="TreeGrafter"/>
</dbReference>
<dbReference type="InParanoid" id="A0A212FEC7"/>
<evidence type="ECO:0000259" key="3">
    <source>
        <dbReference type="PROSITE" id="PS50001"/>
    </source>
</evidence>
<name>A0A212FEC7_DANPL</name>
<evidence type="ECO:0000256" key="2">
    <source>
        <dbReference type="PROSITE-ProRule" id="PRU00191"/>
    </source>
</evidence>
<gene>
    <name evidence="4" type="ORF">KGM_208205</name>
</gene>
<dbReference type="SMART" id="SM00252">
    <property type="entry name" value="SH2"/>
    <property type="match status" value="1"/>
</dbReference>
<dbReference type="InterPro" id="IPR000980">
    <property type="entry name" value="SH2"/>
</dbReference>
<dbReference type="InterPro" id="IPR051751">
    <property type="entry name" value="Immunoreceptor_sig_adapters"/>
</dbReference>
<dbReference type="PANTHER" id="PTHR14098">
    <property type="entry name" value="SH2 DOMAIN CONTAINING PROTEIN"/>
    <property type="match status" value="1"/>
</dbReference>
<comment type="caution">
    <text evidence="4">The sequence shown here is derived from an EMBL/GenBank/DDBJ whole genome shotgun (WGS) entry which is preliminary data.</text>
</comment>
<protein>
    <submittedName>
        <fullName evidence="4">Lymphocyte cytosolic protein 2</fullName>
    </submittedName>
</protein>
<dbReference type="PANTHER" id="PTHR14098:SF14">
    <property type="entry name" value="SH2 DOMAIN-CONTAINING PROTEIN"/>
    <property type="match status" value="1"/>
</dbReference>
<feature type="domain" description="SH2" evidence="3">
    <location>
        <begin position="429"/>
        <end position="538"/>
    </location>
</feature>
<keyword evidence="5" id="KW-1185">Reference proteome</keyword>
<dbReference type="eggNOG" id="ENOG502QUXR">
    <property type="taxonomic scope" value="Eukaryota"/>
</dbReference>
<dbReference type="SUPFAM" id="SSF55550">
    <property type="entry name" value="SH2 domain"/>
    <property type="match status" value="1"/>
</dbReference>
<dbReference type="AlphaFoldDB" id="A0A212FEC7"/>
<dbReference type="GO" id="GO:0035556">
    <property type="term" value="P:intracellular signal transduction"/>
    <property type="evidence" value="ECO:0007669"/>
    <property type="project" value="TreeGrafter"/>
</dbReference>
<dbReference type="InterPro" id="IPR036860">
    <property type="entry name" value="SH2_dom_sf"/>
</dbReference>
<dbReference type="Pfam" id="PF00017">
    <property type="entry name" value="SH2"/>
    <property type="match status" value="1"/>
</dbReference>
<evidence type="ECO:0000256" key="1">
    <source>
        <dbReference type="ARBA" id="ARBA00022999"/>
    </source>
</evidence>
<dbReference type="KEGG" id="dpl:KGM_208205"/>
<proteinExistence type="predicted"/>
<evidence type="ECO:0000313" key="5">
    <source>
        <dbReference type="Proteomes" id="UP000007151"/>
    </source>
</evidence>
<keyword evidence="1 2" id="KW-0727">SH2 domain</keyword>
<dbReference type="STRING" id="278856.A0A212FEC7"/>
<dbReference type="EMBL" id="AGBW02008963">
    <property type="protein sequence ID" value="OWR52058.1"/>
    <property type="molecule type" value="Genomic_DNA"/>
</dbReference>
<dbReference type="GO" id="GO:0005737">
    <property type="term" value="C:cytoplasm"/>
    <property type="evidence" value="ECO:0007669"/>
    <property type="project" value="UniProtKB-ARBA"/>
</dbReference>
<accession>A0A212FEC7</accession>
<sequence>MATKLNDLDTNDLVNLFETWDMKDFVDFIKERRINGRSLLDVSEVMVELWRPNCNAHKLMAFIEDMEKDPKKYLNRLKNYDVVKVKETNLCSESQYQTVSVRKVSQQDNTSHNTVEEILKKVTAPKSFLYRHAKRQEKSLTSYVPMDAGTEKKSRKFFRLSSYDYPIFDLKIQFPKVESCTDRGYYFIKPSNKNCAAGTCKTGAKPKYKSLVSQEELNEKLTEDHLYEDLCYNEINVDKKTEGLQLKPCMAKIHGMLQLLRLPFFRKSEATVEKESPERKFSREKDRNVYENSSMNMYDSIHVARESEEKKKSDKQHSSLEVEDYLEPVQLHKDYCDVSLKEKDDSFLNYILNYFESRLRRRVYNLGVRISDAVLDVLYRMFHCLTDVVAETNDTTLSESSETEPSGEHWERTVDMAARPLPVPVENEPYYFNVDRSEAENLLMGQPDGTFILRPSSQSNHAYTLTVSCSNSVHNVGVRRRPDGRLALGFARKGERSFTSVTSLLRHHKKRRLLLVAGGGVIGGTTLNETPQYYQVPSNIPVVSDAGISP</sequence>
<dbReference type="Gene3D" id="3.30.505.10">
    <property type="entry name" value="SH2 domain"/>
    <property type="match status" value="1"/>
</dbReference>
<evidence type="ECO:0000313" key="4">
    <source>
        <dbReference type="EMBL" id="OWR52058.1"/>
    </source>
</evidence>